<protein>
    <submittedName>
        <fullName evidence="1">Uncharacterized protein</fullName>
    </submittedName>
</protein>
<keyword evidence="2" id="KW-1185">Reference proteome</keyword>
<sequence>MAGTLYAAIYGELTPRPDREPVTDRDAYIQFHDRAQAMGWLDTLWDMNDAGRDHPLAAPGSPLVTWFQVGVGPVPSSRSLPVRPFLSCAGDVTARLGTLRLRAAQILLPAQSLDISARPDHARMPSVQAAAWFDDVRSWTTVHLTVDSGQDPVIHRAAQRLHQSVGEFAHEVFRCESQIGQDPVPPPLPDGVWSGPPRYRVSFQGTLIEWSLDAIGWLGEFIADLAAREGAGVPLLLTVSRPTPDPQSIHPANAP</sequence>
<reference evidence="1 2" key="1">
    <citation type="submission" date="2017-10" db="EMBL/GenBank/DDBJ databases">
        <title>Sequencing the genomes of 1000 actinobacteria strains.</title>
        <authorList>
            <person name="Klenk H.-P."/>
        </authorList>
    </citation>
    <scope>NUCLEOTIDE SEQUENCE [LARGE SCALE GENOMIC DNA]</scope>
    <source>
        <strain evidence="1 2">DSM 46092</strain>
    </source>
</reference>
<evidence type="ECO:0000313" key="1">
    <source>
        <dbReference type="EMBL" id="PFG57502.1"/>
    </source>
</evidence>
<dbReference type="RefSeq" id="WP_245914347.1">
    <property type="nucleotide sequence ID" value="NZ_JBIAKZ010000006.1"/>
</dbReference>
<proteinExistence type="predicted"/>
<gene>
    <name evidence="1" type="ORF">ATK36_1090</name>
</gene>
<organism evidence="1 2">
    <name type="scientific">Amycolatopsis sulphurea</name>
    <dbReference type="NCBI Taxonomy" id="76022"/>
    <lineage>
        <taxon>Bacteria</taxon>
        <taxon>Bacillati</taxon>
        <taxon>Actinomycetota</taxon>
        <taxon>Actinomycetes</taxon>
        <taxon>Pseudonocardiales</taxon>
        <taxon>Pseudonocardiaceae</taxon>
        <taxon>Amycolatopsis</taxon>
    </lineage>
</organism>
<dbReference type="EMBL" id="PDJK01000001">
    <property type="protein sequence ID" value="PFG57502.1"/>
    <property type="molecule type" value="Genomic_DNA"/>
</dbReference>
<dbReference type="Proteomes" id="UP000243542">
    <property type="component" value="Unassembled WGS sequence"/>
</dbReference>
<comment type="caution">
    <text evidence="1">The sequence shown here is derived from an EMBL/GenBank/DDBJ whole genome shotgun (WGS) entry which is preliminary data.</text>
</comment>
<accession>A0A2A9G3R0</accession>
<dbReference type="AlphaFoldDB" id="A0A2A9G3R0"/>
<evidence type="ECO:0000313" key="2">
    <source>
        <dbReference type="Proteomes" id="UP000243542"/>
    </source>
</evidence>
<name>A0A2A9G3R0_9PSEU</name>